<dbReference type="GO" id="GO:0016020">
    <property type="term" value="C:membrane"/>
    <property type="evidence" value="ECO:0007669"/>
    <property type="project" value="UniProtKB-SubCell"/>
</dbReference>
<dbReference type="InterPro" id="IPR004837">
    <property type="entry name" value="NaCa_Exmemb"/>
</dbReference>
<evidence type="ECO:0000256" key="2">
    <source>
        <dbReference type="ARBA" id="ARBA00022448"/>
    </source>
</evidence>
<feature type="transmembrane region" description="Helical" evidence="10">
    <location>
        <begin position="232"/>
        <end position="250"/>
    </location>
</feature>
<evidence type="ECO:0000259" key="11">
    <source>
        <dbReference type="Pfam" id="PF01699"/>
    </source>
</evidence>
<dbReference type="GO" id="GO:0006814">
    <property type="term" value="P:sodium ion transport"/>
    <property type="evidence" value="ECO:0007669"/>
    <property type="project" value="UniProtKB-KW"/>
</dbReference>
<feature type="transmembrane region" description="Helical" evidence="10">
    <location>
        <begin position="97"/>
        <end position="116"/>
    </location>
</feature>
<evidence type="ECO:0000256" key="6">
    <source>
        <dbReference type="ARBA" id="ARBA00023053"/>
    </source>
</evidence>
<evidence type="ECO:0000256" key="9">
    <source>
        <dbReference type="ARBA" id="ARBA00038187"/>
    </source>
</evidence>
<dbReference type="GO" id="GO:0015297">
    <property type="term" value="F:antiporter activity"/>
    <property type="evidence" value="ECO:0007669"/>
    <property type="project" value="UniProtKB-KW"/>
</dbReference>
<dbReference type="GO" id="GO:0008324">
    <property type="term" value="F:monoatomic cation transmembrane transporter activity"/>
    <property type="evidence" value="ECO:0007669"/>
    <property type="project" value="TreeGrafter"/>
</dbReference>
<dbReference type="AlphaFoldDB" id="A0A835LLA6"/>
<dbReference type="EMBL" id="JADFTS010000007">
    <property type="protein sequence ID" value="KAF9595704.1"/>
    <property type="molecule type" value="Genomic_DNA"/>
</dbReference>
<dbReference type="Pfam" id="PF01699">
    <property type="entry name" value="Na_Ca_ex"/>
    <property type="match status" value="2"/>
</dbReference>
<organism evidence="12 13">
    <name type="scientific">Coptis chinensis</name>
    <dbReference type="NCBI Taxonomy" id="261450"/>
    <lineage>
        <taxon>Eukaryota</taxon>
        <taxon>Viridiplantae</taxon>
        <taxon>Streptophyta</taxon>
        <taxon>Embryophyta</taxon>
        <taxon>Tracheophyta</taxon>
        <taxon>Spermatophyta</taxon>
        <taxon>Magnoliopsida</taxon>
        <taxon>Ranunculales</taxon>
        <taxon>Ranunculaceae</taxon>
        <taxon>Coptidoideae</taxon>
        <taxon>Coptis</taxon>
    </lineage>
</organism>
<evidence type="ECO:0000256" key="5">
    <source>
        <dbReference type="ARBA" id="ARBA00022989"/>
    </source>
</evidence>
<evidence type="ECO:0000256" key="4">
    <source>
        <dbReference type="ARBA" id="ARBA00022692"/>
    </source>
</evidence>
<evidence type="ECO:0000256" key="8">
    <source>
        <dbReference type="ARBA" id="ARBA00023201"/>
    </source>
</evidence>
<dbReference type="Proteomes" id="UP000631114">
    <property type="component" value="Unassembled WGS sequence"/>
</dbReference>
<comment type="similarity">
    <text evidence="9">Belongs to the Ca(2+):cation antiporter (CaCA) (TC 2.A.19) family. Cation/calcium exchanger (CCX) subfamily.</text>
</comment>
<feature type="domain" description="Sodium/calcium exchanger membrane region" evidence="11">
    <location>
        <begin position="412"/>
        <end position="564"/>
    </location>
</feature>
<dbReference type="OrthoDB" id="407410at2759"/>
<keyword evidence="4 10" id="KW-0812">Transmembrane</keyword>
<keyword evidence="3" id="KW-0050">Antiport</keyword>
<dbReference type="InterPro" id="IPR044880">
    <property type="entry name" value="NCX_ion-bd_dom_sf"/>
</dbReference>
<keyword evidence="7 10" id="KW-0472">Membrane</keyword>
<feature type="transmembrane region" description="Helical" evidence="10">
    <location>
        <begin position="137"/>
        <end position="164"/>
    </location>
</feature>
<feature type="transmembrane region" description="Helical" evidence="10">
    <location>
        <begin position="548"/>
        <end position="566"/>
    </location>
</feature>
<comment type="caution">
    <text evidence="12">The sequence shown here is derived from an EMBL/GenBank/DDBJ whole genome shotgun (WGS) entry which is preliminary data.</text>
</comment>
<accession>A0A835LLA6</accession>
<dbReference type="PANTHER" id="PTHR12266:SF18">
    <property type="entry name" value="CATION_CALCIUM EXCHANGER 2"/>
    <property type="match status" value="1"/>
</dbReference>
<evidence type="ECO:0000313" key="13">
    <source>
        <dbReference type="Proteomes" id="UP000631114"/>
    </source>
</evidence>
<evidence type="ECO:0000256" key="10">
    <source>
        <dbReference type="SAM" id="Phobius"/>
    </source>
</evidence>
<keyword evidence="6" id="KW-0915">Sodium</keyword>
<feature type="transmembrane region" description="Helical" evidence="10">
    <location>
        <begin position="348"/>
        <end position="366"/>
    </location>
</feature>
<gene>
    <name evidence="12" type="ORF">IFM89_003446</name>
</gene>
<feature type="transmembrane region" description="Helical" evidence="10">
    <location>
        <begin position="378"/>
        <end position="396"/>
    </location>
</feature>
<keyword evidence="8" id="KW-0739">Sodium transport</keyword>
<proteinExistence type="inferred from homology"/>
<feature type="domain" description="Sodium/calcium exchanger membrane region" evidence="11">
    <location>
        <begin position="106"/>
        <end position="250"/>
    </location>
</feature>
<feature type="transmembrane region" description="Helical" evidence="10">
    <location>
        <begin position="12"/>
        <end position="34"/>
    </location>
</feature>
<reference evidence="12 13" key="1">
    <citation type="submission" date="2020-10" db="EMBL/GenBank/DDBJ databases">
        <title>The Coptis chinensis genome and diversification of protoberbering-type alkaloids.</title>
        <authorList>
            <person name="Wang B."/>
            <person name="Shu S."/>
            <person name="Song C."/>
            <person name="Liu Y."/>
        </authorList>
    </citation>
    <scope>NUCLEOTIDE SEQUENCE [LARGE SCALE GENOMIC DNA]</scope>
    <source>
        <strain evidence="12">HL-2020</strain>
        <tissue evidence="12">Leaf</tissue>
    </source>
</reference>
<evidence type="ECO:0000256" key="1">
    <source>
        <dbReference type="ARBA" id="ARBA00004141"/>
    </source>
</evidence>
<evidence type="ECO:0000256" key="7">
    <source>
        <dbReference type="ARBA" id="ARBA00023136"/>
    </source>
</evidence>
<evidence type="ECO:0000313" key="12">
    <source>
        <dbReference type="EMBL" id="KAF9595704.1"/>
    </source>
</evidence>
<keyword evidence="2" id="KW-0813">Transport</keyword>
<sequence length="572" mass="62468">MAGFGFLNKSKAYLVFLNISFVLLFGLFLNAHFFTSKSSLVSRSNLQLITDAKKDCRELQNLKDYKAKCLFLKSQHSCDTSGYIDYLYLFYCLCGNWPFLGSTLVILWLLVLFYILGDTASTYFCTSLESLSKVLKLSPTIAGVTLLSLGNGAPDFFSSIVSFVGTGSKSVGVNSVLGGGFFVTCIVTGVISIVVAPNRVAIDKSNFVRDICFFLLGLLVLLLTVVVGKINLWGAIAFASLYLVYVFVVYKTHVHLKTDIEDGVIALDSSYDNELGVPLLRRIGSEEFLRTKSEALEAKGDCKTKRNCSSLKSSAILNWLIYLLELPLSIPRRLTIPVVFEENWSKPFAVASVTLAPLLLAVICNFQISDMGFKTRVAIYIVGGLVGIFFGILAFLTTENSNPPQKFLFPWLVGGFVMSVAWSYIIANELVALLVSIGYILGISPAILGLTVLAWGNSLGDLITNVTMALKGGPEGTQVAISGCYAGPIFNLFVGLGVSQIISTWHVYPSTVVIAKDVFLLETLAFLVLGLLWALVILQWRKMKLDRFLGVGLLAIYLGCISLRLVQTLGSL</sequence>
<feature type="transmembrane region" description="Helical" evidence="10">
    <location>
        <begin position="176"/>
        <end position="195"/>
    </location>
</feature>
<evidence type="ECO:0000256" key="3">
    <source>
        <dbReference type="ARBA" id="ARBA00022449"/>
    </source>
</evidence>
<feature type="transmembrane region" description="Helical" evidence="10">
    <location>
        <begin position="433"/>
        <end position="455"/>
    </location>
</feature>
<dbReference type="InterPro" id="IPR051359">
    <property type="entry name" value="CaCA_antiporter"/>
</dbReference>
<keyword evidence="13" id="KW-1185">Reference proteome</keyword>
<protein>
    <recommendedName>
        <fullName evidence="11">Sodium/calcium exchanger membrane region domain-containing protein</fullName>
    </recommendedName>
</protein>
<dbReference type="PANTHER" id="PTHR12266">
    <property type="entry name" value="NA+/CA2+ K+ INDEPENDENT EXCHANGER"/>
    <property type="match status" value="1"/>
</dbReference>
<comment type="subcellular location">
    <subcellularLocation>
        <location evidence="1">Membrane</location>
        <topology evidence="1">Multi-pass membrane protein</topology>
    </subcellularLocation>
</comment>
<feature type="transmembrane region" description="Helical" evidence="10">
    <location>
        <begin position="408"/>
        <end position="426"/>
    </location>
</feature>
<feature type="transmembrane region" description="Helical" evidence="10">
    <location>
        <begin position="518"/>
        <end position="536"/>
    </location>
</feature>
<name>A0A835LLA6_9MAGN</name>
<feature type="transmembrane region" description="Helical" evidence="10">
    <location>
        <begin position="315"/>
        <end position="336"/>
    </location>
</feature>
<feature type="transmembrane region" description="Helical" evidence="10">
    <location>
        <begin position="207"/>
        <end position="226"/>
    </location>
</feature>
<keyword evidence="5 10" id="KW-1133">Transmembrane helix</keyword>
<dbReference type="Gene3D" id="1.20.1420.30">
    <property type="entry name" value="NCX, central ion-binding region"/>
    <property type="match status" value="2"/>
</dbReference>
<keyword evidence="8" id="KW-0406">Ion transport</keyword>